<dbReference type="InterPro" id="IPR040418">
    <property type="entry name" value="CRWN"/>
</dbReference>
<dbReference type="Proteomes" id="UP001370490">
    <property type="component" value="Unassembled WGS sequence"/>
</dbReference>
<dbReference type="PANTHER" id="PTHR31908:SF11">
    <property type="entry name" value="PROTEIN CROWDED NUCLEI 1"/>
    <property type="match status" value="1"/>
</dbReference>
<evidence type="ECO:0000256" key="2">
    <source>
        <dbReference type="ARBA" id="ARBA00023242"/>
    </source>
</evidence>
<organism evidence="7 8">
    <name type="scientific">Dillenia turbinata</name>
    <dbReference type="NCBI Taxonomy" id="194707"/>
    <lineage>
        <taxon>Eukaryota</taxon>
        <taxon>Viridiplantae</taxon>
        <taxon>Streptophyta</taxon>
        <taxon>Embryophyta</taxon>
        <taxon>Tracheophyta</taxon>
        <taxon>Spermatophyta</taxon>
        <taxon>Magnoliopsida</taxon>
        <taxon>eudicotyledons</taxon>
        <taxon>Gunneridae</taxon>
        <taxon>Pentapetalae</taxon>
        <taxon>Dilleniales</taxon>
        <taxon>Dilleniaceae</taxon>
        <taxon>Dillenia</taxon>
    </lineage>
</organism>
<dbReference type="PANTHER" id="PTHR31908">
    <property type="entry name" value="PROTEIN CROWDED NUCLEI 4"/>
    <property type="match status" value="1"/>
</dbReference>
<dbReference type="AlphaFoldDB" id="A0AAN8V5S6"/>
<feature type="coiled-coil region" evidence="5">
    <location>
        <begin position="626"/>
        <end position="738"/>
    </location>
</feature>
<feature type="compositionally biased region" description="Polar residues" evidence="6">
    <location>
        <begin position="965"/>
        <end position="979"/>
    </location>
</feature>
<comment type="caution">
    <text evidence="7">The sequence shown here is derived from an EMBL/GenBank/DDBJ whole genome shotgun (WGS) entry which is preliminary data.</text>
</comment>
<name>A0AAN8V5S6_9MAGN</name>
<keyword evidence="8" id="KW-1185">Reference proteome</keyword>
<feature type="region of interest" description="Disordered" evidence="6">
    <location>
        <begin position="421"/>
        <end position="445"/>
    </location>
</feature>
<feature type="region of interest" description="Disordered" evidence="6">
    <location>
        <begin position="1"/>
        <end position="44"/>
    </location>
</feature>
<evidence type="ECO:0000256" key="6">
    <source>
        <dbReference type="SAM" id="MobiDB-lite"/>
    </source>
</evidence>
<feature type="region of interest" description="Disordered" evidence="6">
    <location>
        <begin position="907"/>
        <end position="929"/>
    </location>
</feature>
<evidence type="ECO:0000256" key="4">
    <source>
        <dbReference type="ARBA" id="ARBA00024208"/>
    </source>
</evidence>
<sequence>MFTPQGKVWSGWSSTPKSDSQKKNSTPLDDGDGEGAISKGKTVARLDETPVIGSLGENGRRFVAAAEIEDRHELSEKISKLENELFEYQYNMGLLLIEKKDWTSKFEELMQALADAKEALDREQAAHLIAISEVERREENLRKAMGVEKQCVLDLEKALHEMRSQYAEIKFTSDSKLAEANALAASVENRSLEVEAKMHAADAKLAEVSRKSSEIERKLKDLEARENALRRERLSFASEREAQETTLSKQREDLREWEKRLKEGEDRLCESQIILNQREERVNEYDKTFKQKEEDLEGAQKKIDEANLILKKKEEDIISRLASVAEAEALRKNLENKEKELLALEEKLDVRERVEIQKLVDEHNSILDAKKHEFELEMDQKKKSLDESLKNKVIEVEKKEVEVSHMEEKVTKREQALEKSAEKLKEKEKDFESKSKALKEREKSIRAQEKNLDNEKKQLHADTAEMLILKAEVEKIRADIEEQQLKLIEERERLKVTEEERADFLRLQSELRQEIDSYRLHKELLLKEREELKQQRETFEKQWEELDQKQAEINKELNDISEQKEKLDKMRHNEEETLEHEKLATQDYIQRELEALNLAKESFAASMEHEKSVISENAQNEKSEMLHDFELRKRELEIEMQNKQEEMEKKLCEREKLFEEERERELSNINYLREVANREMNEMKLERSSMQKEKQELITNKKRLEEDTFEMRKDIDDLDSLSRKLKDQRERFLKEKERFIGFVEKHKNCDSCGEITREFLHTDLHFSPEMEDAGLIPLPRVADAYLKGIQGNEVASAGKNCESSPGVVGLGSPASGGTMSWFRKCTTKFLNFSPGKKFKDDALQDQFKGLESGDEAVNEGPSNQGIGVENEAEPALEIAGDSFDAQKVLSDNSIRVGEIQELSINDLSNSKGQEAPEDSGHYGVKGTQCRPARKQVLRISKTRSMKAVVEDARAFLRESSEQNEGEQLNGNAENDSQVNEESRGESGLAYRGTSRNGKRGWAYTSQTTASEQNGNESEERSDSVVDGGNKKRRQKVATMVQNPGEKRYNLRPHRKPVTDKTARKSSAIAKDGNADDRRSAREESYSSKAAPAPSVAVASENGGSTHMFEKMAETADGNGDVVKVMTEATVLSEEVDGTPQRTGEFHGGDEDEEESSLADYEYDEEPEHPGEASIGKKLWKFFTT</sequence>
<feature type="region of interest" description="Disordered" evidence="6">
    <location>
        <begin position="1130"/>
        <end position="1176"/>
    </location>
</feature>
<comment type="subcellular location">
    <subcellularLocation>
        <location evidence="3">Nucleus lamina</location>
    </subcellularLocation>
</comment>
<reference evidence="7 8" key="1">
    <citation type="submission" date="2023-12" db="EMBL/GenBank/DDBJ databases">
        <title>A high-quality genome assembly for Dillenia turbinata (Dilleniales).</title>
        <authorList>
            <person name="Chanderbali A."/>
        </authorList>
    </citation>
    <scope>NUCLEOTIDE SEQUENCE [LARGE SCALE GENOMIC DNA]</scope>
    <source>
        <strain evidence="7">LSX21</strain>
        <tissue evidence="7">Leaf</tissue>
    </source>
</reference>
<protein>
    <submittedName>
        <fullName evidence="7">Uncharacterized protein</fullName>
    </submittedName>
</protein>
<keyword evidence="2" id="KW-0539">Nucleus</keyword>
<comment type="similarity">
    <text evidence="4">Belongs to the CRWN family.</text>
</comment>
<evidence type="ECO:0000256" key="5">
    <source>
        <dbReference type="SAM" id="Coils"/>
    </source>
</evidence>
<accession>A0AAN8V5S6</accession>
<evidence type="ECO:0000313" key="7">
    <source>
        <dbReference type="EMBL" id="KAK6927980.1"/>
    </source>
</evidence>
<keyword evidence="1 5" id="KW-0175">Coiled coil</keyword>
<evidence type="ECO:0000313" key="8">
    <source>
        <dbReference type="Proteomes" id="UP001370490"/>
    </source>
</evidence>
<evidence type="ECO:0000256" key="3">
    <source>
        <dbReference type="ARBA" id="ARBA00024186"/>
    </source>
</evidence>
<proteinExistence type="inferred from homology"/>
<dbReference type="EMBL" id="JBAMMX010000014">
    <property type="protein sequence ID" value="KAK6927980.1"/>
    <property type="molecule type" value="Genomic_DNA"/>
</dbReference>
<dbReference type="GO" id="GO:0006997">
    <property type="term" value="P:nucleus organization"/>
    <property type="evidence" value="ECO:0007669"/>
    <property type="project" value="InterPro"/>
</dbReference>
<feature type="compositionally biased region" description="Polar residues" evidence="6">
    <location>
        <begin position="1003"/>
        <end position="1015"/>
    </location>
</feature>
<evidence type="ECO:0000256" key="1">
    <source>
        <dbReference type="ARBA" id="ARBA00023054"/>
    </source>
</evidence>
<feature type="compositionally biased region" description="Low complexity" evidence="6">
    <location>
        <begin position="1086"/>
        <end position="1099"/>
    </location>
</feature>
<feature type="coiled-coil region" evidence="5">
    <location>
        <begin position="64"/>
        <end position="126"/>
    </location>
</feature>
<feature type="compositionally biased region" description="Acidic residues" evidence="6">
    <location>
        <begin position="1149"/>
        <end position="1166"/>
    </location>
</feature>
<dbReference type="GO" id="GO:0005652">
    <property type="term" value="C:nuclear lamina"/>
    <property type="evidence" value="ECO:0007669"/>
    <property type="project" value="UniProtKB-SubCell"/>
</dbReference>
<feature type="region of interest" description="Disordered" evidence="6">
    <location>
        <begin position="958"/>
        <end position="1100"/>
    </location>
</feature>
<gene>
    <name evidence="7" type="ORF">RJ641_006571</name>
</gene>
<feature type="compositionally biased region" description="Polar residues" evidence="6">
    <location>
        <begin position="11"/>
        <end position="27"/>
    </location>
</feature>
<feature type="compositionally biased region" description="Basic and acidic residues" evidence="6">
    <location>
        <begin position="1072"/>
        <end position="1085"/>
    </location>
</feature>
<feature type="coiled-coil region" evidence="5">
    <location>
        <begin position="177"/>
        <end position="354"/>
    </location>
</feature>